<feature type="domain" description="FlgD/Vpr Ig-like" evidence="2">
    <location>
        <begin position="73"/>
        <end position="140"/>
    </location>
</feature>
<organism evidence="3 4">
    <name type="scientific">Nocardioides oleivorans</name>
    <dbReference type="NCBI Taxonomy" id="273676"/>
    <lineage>
        <taxon>Bacteria</taxon>
        <taxon>Bacillati</taxon>
        <taxon>Actinomycetota</taxon>
        <taxon>Actinomycetes</taxon>
        <taxon>Propionibacteriales</taxon>
        <taxon>Nocardioidaceae</taxon>
        <taxon>Nocardioides</taxon>
    </lineage>
</organism>
<proteinExistence type="predicted"/>
<evidence type="ECO:0000256" key="1">
    <source>
        <dbReference type="SAM" id="MobiDB-lite"/>
    </source>
</evidence>
<dbReference type="Gene3D" id="2.60.40.4070">
    <property type="match status" value="1"/>
</dbReference>
<dbReference type="EMBL" id="SDWT01000001">
    <property type="protein sequence ID" value="RYB92957.1"/>
    <property type="molecule type" value="Genomic_DNA"/>
</dbReference>
<dbReference type="AlphaFoldDB" id="A0A4Q2RV76"/>
<gene>
    <name evidence="3" type="ORF">EUA93_00470</name>
</gene>
<dbReference type="InterPro" id="IPR025965">
    <property type="entry name" value="FlgD/Vpr_Ig-like"/>
</dbReference>
<feature type="compositionally biased region" description="Basic and acidic residues" evidence="1">
    <location>
        <begin position="227"/>
        <end position="240"/>
    </location>
</feature>
<evidence type="ECO:0000259" key="2">
    <source>
        <dbReference type="Pfam" id="PF13860"/>
    </source>
</evidence>
<dbReference type="Pfam" id="PF13860">
    <property type="entry name" value="FlgD_ig"/>
    <property type="match status" value="1"/>
</dbReference>
<sequence length="450" mass="48100">MGTTWCRNLRPPERVPCAVNTTRSTTAVPALAFLVLVLSVLGLQPPATAAPDPLVGYVGGTRYFSPDGDGVQDRVQVGFDLDQPAVVTLVVVRSRSGRAVRHVELGRLRAEVHTWWWNGRDDRGRRVGDGDFRVRVVATARGHRQVRSTGVGLRTTYVEPTGHSVRPTSFDVTRDTLHPTTTAFTDTVLVRASYWSTRFRFGGSSSSLVRAALELRNAAGRVVNRFGDRTAPESDPRELTGLRSDGTRLPAGGYTLVATIRDYYGNPRRLRLPMAVSDVPLVEQRTWTTSVGAAAALTEPDITTMCPYDCVVNCPPQASPRLPGGLTVLSPASSRARIDTDCTDSRGEFAVTAPFALDPMDRVSLTSTGAEVPVGGTGQGTLYLFTGTPPSASTTPGAALTILGPAPWSQRSGGGSSTRIGWQFSGGLLGDTDYDLASFDVTVVHYAPAA</sequence>
<reference evidence="3 4" key="1">
    <citation type="submission" date="2019-01" db="EMBL/GenBank/DDBJ databases">
        <title>Novel species of Nocardioides.</title>
        <authorList>
            <person name="Liu Q."/>
            <person name="Xin Y.-H."/>
        </authorList>
    </citation>
    <scope>NUCLEOTIDE SEQUENCE [LARGE SCALE GENOMIC DNA]</scope>
    <source>
        <strain evidence="3 4">CGMCC 4.6882</strain>
    </source>
</reference>
<evidence type="ECO:0000313" key="4">
    <source>
        <dbReference type="Proteomes" id="UP000294071"/>
    </source>
</evidence>
<protein>
    <recommendedName>
        <fullName evidence="2">FlgD/Vpr Ig-like domain-containing protein</fullName>
    </recommendedName>
</protein>
<evidence type="ECO:0000313" key="3">
    <source>
        <dbReference type="EMBL" id="RYB92957.1"/>
    </source>
</evidence>
<dbReference type="Proteomes" id="UP000294071">
    <property type="component" value="Unassembled WGS sequence"/>
</dbReference>
<keyword evidence="4" id="KW-1185">Reference proteome</keyword>
<name>A0A4Q2RV76_9ACTN</name>
<accession>A0A4Q2RV76</accession>
<feature type="region of interest" description="Disordered" evidence="1">
    <location>
        <begin position="227"/>
        <end position="246"/>
    </location>
</feature>
<comment type="caution">
    <text evidence="3">The sequence shown here is derived from an EMBL/GenBank/DDBJ whole genome shotgun (WGS) entry which is preliminary data.</text>
</comment>
<dbReference type="OrthoDB" id="3791027at2"/>